<protein>
    <submittedName>
        <fullName evidence="1">Uncharacterized protein</fullName>
    </submittedName>
</protein>
<dbReference type="RefSeq" id="WP_090937722.1">
    <property type="nucleotide sequence ID" value="NZ_FOTS01000021.1"/>
</dbReference>
<dbReference type="EMBL" id="FOTS01000021">
    <property type="protein sequence ID" value="SFL84951.1"/>
    <property type="molecule type" value="Genomic_DNA"/>
</dbReference>
<dbReference type="AlphaFoldDB" id="A0A1I4L208"/>
<reference evidence="2" key="1">
    <citation type="submission" date="2016-10" db="EMBL/GenBank/DDBJ databases">
        <authorList>
            <person name="Varghese N."/>
            <person name="Submissions S."/>
        </authorList>
    </citation>
    <scope>NUCLEOTIDE SEQUENCE [LARGE SCALE GENOMIC DNA]</scope>
    <source>
        <strain evidence="2">DSM 13327</strain>
    </source>
</reference>
<sequence>MNEEILNKILVSMENINKRLDSLEELTSGELQKLHANIDLLSEDQQDDIVATLYRMDAKITAILETQRLNFEILKVFSSDTVHH</sequence>
<keyword evidence="2" id="KW-1185">Reference proteome</keyword>
<dbReference type="OrthoDB" id="1683275at2"/>
<evidence type="ECO:0000313" key="2">
    <source>
        <dbReference type="Proteomes" id="UP000199520"/>
    </source>
</evidence>
<proteinExistence type="predicted"/>
<organism evidence="1 2">
    <name type="scientific">Pelosinus propionicus DSM 13327</name>
    <dbReference type="NCBI Taxonomy" id="1123291"/>
    <lineage>
        <taxon>Bacteria</taxon>
        <taxon>Bacillati</taxon>
        <taxon>Bacillota</taxon>
        <taxon>Negativicutes</taxon>
        <taxon>Selenomonadales</taxon>
        <taxon>Sporomusaceae</taxon>
        <taxon>Pelosinus</taxon>
    </lineage>
</organism>
<dbReference type="Proteomes" id="UP000199520">
    <property type="component" value="Unassembled WGS sequence"/>
</dbReference>
<gene>
    <name evidence="1" type="ORF">SAMN04490355_102138</name>
</gene>
<accession>A0A1I4L208</accession>
<evidence type="ECO:0000313" key="1">
    <source>
        <dbReference type="EMBL" id="SFL84951.1"/>
    </source>
</evidence>
<name>A0A1I4L208_9FIRM</name>